<dbReference type="Gene3D" id="1.10.10.10">
    <property type="entry name" value="Winged helix-like DNA-binding domain superfamily/Winged helix DNA-binding domain"/>
    <property type="match status" value="1"/>
</dbReference>
<evidence type="ECO:0000256" key="5">
    <source>
        <dbReference type="ARBA" id="ARBA00023163"/>
    </source>
</evidence>
<dbReference type="SUPFAM" id="SSF88946">
    <property type="entry name" value="Sigma2 domain of RNA polymerase sigma factors"/>
    <property type="match status" value="1"/>
</dbReference>
<keyword evidence="4" id="KW-0238">DNA-binding</keyword>
<evidence type="ECO:0000313" key="9">
    <source>
        <dbReference type="Proteomes" id="UP000229344"/>
    </source>
</evidence>
<dbReference type="SUPFAM" id="SSF88659">
    <property type="entry name" value="Sigma3 and sigma4 domains of RNA polymerase sigma factors"/>
    <property type="match status" value="1"/>
</dbReference>
<accession>A0A2H0UEI6</accession>
<dbReference type="PANTHER" id="PTHR43133:SF8">
    <property type="entry name" value="RNA POLYMERASE SIGMA FACTOR HI_1459-RELATED"/>
    <property type="match status" value="1"/>
</dbReference>
<dbReference type="InterPro" id="IPR013325">
    <property type="entry name" value="RNA_pol_sigma_r2"/>
</dbReference>
<dbReference type="Proteomes" id="UP000229344">
    <property type="component" value="Unassembled WGS sequence"/>
</dbReference>
<feature type="domain" description="RNA polymerase sigma-70 region 2" evidence="6">
    <location>
        <begin position="53"/>
        <end position="119"/>
    </location>
</feature>
<dbReference type="InterPro" id="IPR007627">
    <property type="entry name" value="RNA_pol_sigma70_r2"/>
</dbReference>
<keyword evidence="3" id="KW-0731">Sigma factor</keyword>
<evidence type="ECO:0000256" key="1">
    <source>
        <dbReference type="ARBA" id="ARBA00010641"/>
    </source>
</evidence>
<dbReference type="CDD" id="cd06171">
    <property type="entry name" value="Sigma70_r4"/>
    <property type="match status" value="1"/>
</dbReference>
<gene>
    <name evidence="8" type="ORF">COU16_00400</name>
</gene>
<protein>
    <recommendedName>
        <fullName evidence="10">RNA polymerase sigma factor</fullName>
    </recommendedName>
</protein>
<comment type="caution">
    <text evidence="8">The sequence shown here is derived from an EMBL/GenBank/DDBJ whole genome shotgun (WGS) entry which is preliminary data.</text>
</comment>
<dbReference type="InterPro" id="IPR013324">
    <property type="entry name" value="RNA_pol_sigma_r3/r4-like"/>
</dbReference>
<dbReference type="PANTHER" id="PTHR43133">
    <property type="entry name" value="RNA POLYMERASE ECF-TYPE SIGMA FACTO"/>
    <property type="match status" value="1"/>
</dbReference>
<dbReference type="InterPro" id="IPR036388">
    <property type="entry name" value="WH-like_DNA-bd_sf"/>
</dbReference>
<evidence type="ECO:0000259" key="7">
    <source>
        <dbReference type="Pfam" id="PF08281"/>
    </source>
</evidence>
<dbReference type="Pfam" id="PF04542">
    <property type="entry name" value="Sigma70_r2"/>
    <property type="match status" value="1"/>
</dbReference>
<dbReference type="GO" id="GO:0006352">
    <property type="term" value="P:DNA-templated transcription initiation"/>
    <property type="evidence" value="ECO:0007669"/>
    <property type="project" value="InterPro"/>
</dbReference>
<dbReference type="EMBL" id="PFBI01000003">
    <property type="protein sequence ID" value="PIR84834.1"/>
    <property type="molecule type" value="Genomic_DNA"/>
</dbReference>
<dbReference type="InterPro" id="IPR039425">
    <property type="entry name" value="RNA_pol_sigma-70-like"/>
</dbReference>
<sequence length="214" mass="24919">MISKYGLSRGLWTRAIVPEPHMFGYTARGEARDYSDEEILMRSQSEPWLFAVLLERYQDAFLRKAKTVLHNEQDAEEIVQDTFTKIYMNASRFEVREGAKFTSWAYTILMNTAFTRYQKLVKEGKRTLQLDPELWELQGDVTLHSGFEEDKDGIERVLEKLPGHFAYVLRLHYLERWSHKDIARESGETAGAVKARIHRAKEAFRKEAGEASLL</sequence>
<reference evidence="9" key="1">
    <citation type="submission" date="2017-09" db="EMBL/GenBank/DDBJ databases">
        <title>Depth-based differentiation of microbial function through sediment-hosted aquifers and enrichment of novel symbionts in the deep terrestrial subsurface.</title>
        <authorList>
            <person name="Probst A.J."/>
            <person name="Ladd B."/>
            <person name="Jarett J.K."/>
            <person name="Geller-Mcgrath D.E."/>
            <person name="Sieber C.M.K."/>
            <person name="Emerson J.B."/>
            <person name="Anantharaman K."/>
            <person name="Thomas B.C."/>
            <person name="Malmstrom R."/>
            <person name="Stieglmeier M."/>
            <person name="Klingl A."/>
            <person name="Woyke T."/>
            <person name="Ryan C.M."/>
            <person name="Banfield J.F."/>
        </authorList>
    </citation>
    <scope>NUCLEOTIDE SEQUENCE [LARGE SCALE GENOMIC DNA]</scope>
</reference>
<dbReference type="GO" id="GO:0003677">
    <property type="term" value="F:DNA binding"/>
    <property type="evidence" value="ECO:0007669"/>
    <property type="project" value="UniProtKB-KW"/>
</dbReference>
<dbReference type="Gene3D" id="1.10.1740.10">
    <property type="match status" value="1"/>
</dbReference>
<dbReference type="InterPro" id="IPR013249">
    <property type="entry name" value="RNA_pol_sigma70_r4_t2"/>
</dbReference>
<dbReference type="AlphaFoldDB" id="A0A2H0UEI6"/>
<evidence type="ECO:0000259" key="6">
    <source>
        <dbReference type="Pfam" id="PF04542"/>
    </source>
</evidence>
<evidence type="ECO:0008006" key="10">
    <source>
        <dbReference type="Google" id="ProtNLM"/>
    </source>
</evidence>
<dbReference type="GO" id="GO:0016987">
    <property type="term" value="F:sigma factor activity"/>
    <property type="evidence" value="ECO:0007669"/>
    <property type="project" value="UniProtKB-KW"/>
</dbReference>
<dbReference type="NCBIfam" id="TIGR02937">
    <property type="entry name" value="sigma70-ECF"/>
    <property type="match status" value="1"/>
</dbReference>
<evidence type="ECO:0000256" key="4">
    <source>
        <dbReference type="ARBA" id="ARBA00023125"/>
    </source>
</evidence>
<name>A0A2H0UEI6_9BACT</name>
<proteinExistence type="inferred from homology"/>
<dbReference type="Pfam" id="PF08281">
    <property type="entry name" value="Sigma70_r4_2"/>
    <property type="match status" value="1"/>
</dbReference>
<keyword evidence="5" id="KW-0804">Transcription</keyword>
<evidence type="ECO:0000256" key="3">
    <source>
        <dbReference type="ARBA" id="ARBA00023082"/>
    </source>
</evidence>
<evidence type="ECO:0000256" key="2">
    <source>
        <dbReference type="ARBA" id="ARBA00023015"/>
    </source>
</evidence>
<evidence type="ECO:0000313" key="8">
    <source>
        <dbReference type="EMBL" id="PIR84834.1"/>
    </source>
</evidence>
<feature type="domain" description="RNA polymerase sigma factor 70 region 4 type 2" evidence="7">
    <location>
        <begin position="154"/>
        <end position="203"/>
    </location>
</feature>
<keyword evidence="2" id="KW-0805">Transcription regulation</keyword>
<comment type="similarity">
    <text evidence="1">Belongs to the sigma-70 factor family. ECF subfamily.</text>
</comment>
<dbReference type="InterPro" id="IPR014284">
    <property type="entry name" value="RNA_pol_sigma-70_dom"/>
</dbReference>
<organism evidence="8 9">
    <name type="scientific">Candidatus Kaiserbacteria bacterium CG10_big_fil_rev_8_21_14_0_10_47_16</name>
    <dbReference type="NCBI Taxonomy" id="1974608"/>
    <lineage>
        <taxon>Bacteria</taxon>
        <taxon>Candidatus Kaiseribacteriota</taxon>
    </lineage>
</organism>